<sequence length="39" mass="4923">MRKQNWFALKIFLHFILQLHFQNKREQIEDELFTPNNSF</sequence>
<organism evidence="2">
    <name type="scientific">Anguilla anguilla</name>
    <name type="common">European freshwater eel</name>
    <name type="synonym">Muraena anguilla</name>
    <dbReference type="NCBI Taxonomy" id="7936"/>
    <lineage>
        <taxon>Eukaryota</taxon>
        <taxon>Metazoa</taxon>
        <taxon>Chordata</taxon>
        <taxon>Craniata</taxon>
        <taxon>Vertebrata</taxon>
        <taxon>Euteleostomi</taxon>
        <taxon>Actinopterygii</taxon>
        <taxon>Neopterygii</taxon>
        <taxon>Teleostei</taxon>
        <taxon>Anguilliformes</taxon>
        <taxon>Anguillidae</taxon>
        <taxon>Anguilla</taxon>
    </lineage>
</organism>
<feature type="signal peptide" evidence="1">
    <location>
        <begin position="1"/>
        <end position="21"/>
    </location>
</feature>
<reference evidence="2" key="2">
    <citation type="journal article" date="2015" name="Fish Shellfish Immunol.">
        <title>Early steps in the European eel (Anguilla anguilla)-Vibrio vulnificus interaction in the gills: Role of the RtxA13 toxin.</title>
        <authorList>
            <person name="Callol A."/>
            <person name="Pajuelo D."/>
            <person name="Ebbesson L."/>
            <person name="Teles M."/>
            <person name="MacKenzie S."/>
            <person name="Amaro C."/>
        </authorList>
    </citation>
    <scope>NUCLEOTIDE SEQUENCE</scope>
</reference>
<reference evidence="2" key="1">
    <citation type="submission" date="2014-11" db="EMBL/GenBank/DDBJ databases">
        <authorList>
            <person name="Amaro Gonzalez C."/>
        </authorList>
    </citation>
    <scope>NUCLEOTIDE SEQUENCE</scope>
</reference>
<protein>
    <submittedName>
        <fullName evidence="2">Uncharacterized protein</fullName>
    </submittedName>
</protein>
<evidence type="ECO:0000256" key="1">
    <source>
        <dbReference type="SAM" id="SignalP"/>
    </source>
</evidence>
<feature type="chain" id="PRO_5002431447" evidence="1">
    <location>
        <begin position="22"/>
        <end position="39"/>
    </location>
</feature>
<name>A0A0E9PR43_ANGAN</name>
<accession>A0A0E9PR43</accession>
<evidence type="ECO:0000313" key="2">
    <source>
        <dbReference type="EMBL" id="JAH06737.1"/>
    </source>
</evidence>
<proteinExistence type="predicted"/>
<keyword evidence="1" id="KW-0732">Signal</keyword>
<dbReference type="AlphaFoldDB" id="A0A0E9PR43"/>
<dbReference type="EMBL" id="GBXM01101840">
    <property type="protein sequence ID" value="JAH06737.1"/>
    <property type="molecule type" value="Transcribed_RNA"/>
</dbReference>